<evidence type="ECO:0000313" key="7">
    <source>
        <dbReference type="Proteomes" id="UP000293045"/>
    </source>
</evidence>
<feature type="transmembrane region" description="Helical" evidence="4">
    <location>
        <begin position="254"/>
        <end position="272"/>
    </location>
</feature>
<evidence type="ECO:0000256" key="2">
    <source>
        <dbReference type="ARBA" id="ARBA00012176"/>
    </source>
</evidence>
<dbReference type="EMBL" id="PIXR01000548">
    <property type="protein sequence ID" value="TBU06157.1"/>
    <property type="molecule type" value="Genomic_DNA"/>
</dbReference>
<evidence type="ECO:0000313" key="6">
    <source>
        <dbReference type="EMBL" id="TBU06157.1"/>
    </source>
</evidence>
<dbReference type="Proteomes" id="UP000293045">
    <property type="component" value="Unassembled WGS sequence"/>
</dbReference>
<dbReference type="GO" id="GO:0006506">
    <property type="term" value="P:GPI anchor biosynthetic process"/>
    <property type="evidence" value="ECO:0007669"/>
    <property type="project" value="UniProtKB-UniPathway"/>
</dbReference>
<evidence type="ECO:0000256" key="5">
    <source>
        <dbReference type="SAM" id="SignalP"/>
    </source>
</evidence>
<evidence type="ECO:0000256" key="3">
    <source>
        <dbReference type="SAM" id="Coils"/>
    </source>
</evidence>
<dbReference type="Pfam" id="PF02585">
    <property type="entry name" value="PIG-L"/>
    <property type="match status" value="1"/>
</dbReference>
<gene>
    <name evidence="6" type="ORF">CWI39_0548p0030</name>
</gene>
<protein>
    <recommendedName>
        <fullName evidence="2">N-acetylglucosaminylphosphatidylinositol deacetylase</fullName>
        <ecNumber evidence="2">3.5.1.89</ecNumber>
    </recommendedName>
</protein>
<dbReference type="GO" id="GO:0016020">
    <property type="term" value="C:membrane"/>
    <property type="evidence" value="ECO:0007669"/>
    <property type="project" value="GOC"/>
</dbReference>
<feature type="chain" id="PRO_5020299962" description="N-acetylglucosaminylphosphatidylinositol deacetylase" evidence="5">
    <location>
        <begin position="22"/>
        <end position="278"/>
    </location>
</feature>
<proteinExistence type="inferred from homology"/>
<keyword evidence="4" id="KW-0812">Transmembrane</keyword>
<comment type="caution">
    <text evidence="6">The sequence shown here is derived from an EMBL/GenBank/DDBJ whole genome shotgun (WGS) entry which is preliminary data.</text>
</comment>
<sequence length="278" mass="33625">MKNYILIFFLALYFLFKNIKNILPCTFIDQPGNFLLLIAHPDDESMFFAPTILNLKGNLTIMCFSTGNYLQETESEMNMTKKEISEDKNNYFANNFMKTQKRNYEVKRNKIRLKELKNVCKFLNRNNKFIQNKEIINRNYLNTKCIILNLQDNSDWDTNEIVSIIRFYNLIYNFNCIFTFDRNGVSNHKNHISLFFATRKFRQEIPVKCYYLNSKNIWYKYFIDFSLNKNSFCSGIIKYCTSIRMMLFHKSQILWFRILYIFFSNFMIYNDYTDLDNI</sequence>
<dbReference type="AlphaFoldDB" id="A0A4Q9LDY3"/>
<feature type="transmembrane region" description="Helical" evidence="4">
    <location>
        <begin position="48"/>
        <end position="70"/>
    </location>
</feature>
<dbReference type="GO" id="GO:0005783">
    <property type="term" value="C:endoplasmic reticulum"/>
    <property type="evidence" value="ECO:0007669"/>
    <property type="project" value="TreeGrafter"/>
</dbReference>
<dbReference type="VEuPathDB" id="MicrosporidiaDB:CWI36_0404p0040"/>
<evidence type="ECO:0000256" key="4">
    <source>
        <dbReference type="SAM" id="Phobius"/>
    </source>
</evidence>
<dbReference type="PANTHER" id="PTHR12993">
    <property type="entry name" value="N-ACETYLGLUCOSAMINYL-PHOSPHATIDYLINOSITOL DE-N-ACETYLASE-RELATED"/>
    <property type="match status" value="1"/>
</dbReference>
<accession>A0A4Q9LDY3</accession>
<name>A0A4Q9LDY3_9MICR</name>
<keyword evidence="4" id="KW-0472">Membrane</keyword>
<dbReference type="UniPathway" id="UPA00196"/>
<keyword evidence="3" id="KW-0175">Coiled coil</keyword>
<comment type="similarity">
    <text evidence="1">Belongs to the PIGL family.</text>
</comment>
<dbReference type="PANTHER" id="PTHR12993:SF11">
    <property type="entry name" value="N-ACETYLGLUCOSAMINYL-PHOSPHATIDYLINOSITOL DE-N-ACETYLASE"/>
    <property type="match status" value="1"/>
</dbReference>
<dbReference type="EC" id="3.5.1.89" evidence="2"/>
<dbReference type="GO" id="GO:0000225">
    <property type="term" value="F:N-acetylglucosaminylphosphatidylinositol deacetylase activity"/>
    <property type="evidence" value="ECO:0007669"/>
    <property type="project" value="UniProtKB-EC"/>
</dbReference>
<dbReference type="InterPro" id="IPR003737">
    <property type="entry name" value="GlcNAc_PI_deacetylase-related"/>
</dbReference>
<organism evidence="6 7">
    <name type="scientific">Hamiltosporidium magnivora</name>
    <dbReference type="NCBI Taxonomy" id="148818"/>
    <lineage>
        <taxon>Eukaryota</taxon>
        <taxon>Fungi</taxon>
        <taxon>Fungi incertae sedis</taxon>
        <taxon>Microsporidia</taxon>
        <taxon>Dubosqiidae</taxon>
        <taxon>Hamiltosporidium</taxon>
    </lineage>
</organism>
<dbReference type="Gene3D" id="3.40.50.10320">
    <property type="entry name" value="LmbE-like"/>
    <property type="match status" value="1"/>
</dbReference>
<keyword evidence="4" id="KW-1133">Transmembrane helix</keyword>
<evidence type="ECO:0000256" key="1">
    <source>
        <dbReference type="ARBA" id="ARBA00006066"/>
    </source>
</evidence>
<dbReference type="VEuPathDB" id="MicrosporidiaDB:CWI39_0548p0030"/>
<feature type="coiled-coil region" evidence="3">
    <location>
        <begin position="70"/>
        <end position="133"/>
    </location>
</feature>
<dbReference type="InterPro" id="IPR024078">
    <property type="entry name" value="LmbE-like_dom_sf"/>
</dbReference>
<reference evidence="6 7" key="1">
    <citation type="submission" date="2017-12" db="EMBL/GenBank/DDBJ databases">
        <authorList>
            <person name="Pombert J.-F."/>
            <person name="Haag K.L."/>
            <person name="Ebert D."/>
        </authorList>
    </citation>
    <scope>NUCLEOTIDE SEQUENCE [LARGE SCALE GENOMIC DNA]</scope>
    <source>
        <strain evidence="6">IL-BN-2</strain>
    </source>
</reference>
<keyword evidence="5" id="KW-0732">Signal</keyword>
<feature type="signal peptide" evidence="5">
    <location>
        <begin position="1"/>
        <end position="21"/>
    </location>
</feature>
<dbReference type="SUPFAM" id="SSF102588">
    <property type="entry name" value="LmbE-like"/>
    <property type="match status" value="1"/>
</dbReference>